<dbReference type="AlphaFoldDB" id="A0A0E9U0R4"/>
<proteinExistence type="predicted"/>
<reference evidence="1" key="2">
    <citation type="journal article" date="2015" name="Fish Shellfish Immunol.">
        <title>Early steps in the European eel (Anguilla anguilla)-Vibrio vulnificus interaction in the gills: Role of the RtxA13 toxin.</title>
        <authorList>
            <person name="Callol A."/>
            <person name="Pajuelo D."/>
            <person name="Ebbesson L."/>
            <person name="Teles M."/>
            <person name="MacKenzie S."/>
            <person name="Amaro C."/>
        </authorList>
    </citation>
    <scope>NUCLEOTIDE SEQUENCE</scope>
</reference>
<evidence type="ECO:0000313" key="1">
    <source>
        <dbReference type="EMBL" id="JAH59499.1"/>
    </source>
</evidence>
<reference evidence="1" key="1">
    <citation type="submission" date="2014-11" db="EMBL/GenBank/DDBJ databases">
        <authorList>
            <person name="Amaro Gonzalez C."/>
        </authorList>
    </citation>
    <scope>NUCLEOTIDE SEQUENCE</scope>
</reference>
<protein>
    <submittedName>
        <fullName evidence="1">Uncharacterized protein</fullName>
    </submittedName>
</protein>
<name>A0A0E9U0R4_ANGAN</name>
<organism evidence="1">
    <name type="scientific">Anguilla anguilla</name>
    <name type="common">European freshwater eel</name>
    <name type="synonym">Muraena anguilla</name>
    <dbReference type="NCBI Taxonomy" id="7936"/>
    <lineage>
        <taxon>Eukaryota</taxon>
        <taxon>Metazoa</taxon>
        <taxon>Chordata</taxon>
        <taxon>Craniata</taxon>
        <taxon>Vertebrata</taxon>
        <taxon>Euteleostomi</taxon>
        <taxon>Actinopterygii</taxon>
        <taxon>Neopterygii</taxon>
        <taxon>Teleostei</taxon>
        <taxon>Anguilliformes</taxon>
        <taxon>Anguillidae</taxon>
        <taxon>Anguilla</taxon>
    </lineage>
</organism>
<accession>A0A0E9U0R4</accession>
<dbReference type="EMBL" id="GBXM01049078">
    <property type="protein sequence ID" value="JAH59499.1"/>
    <property type="molecule type" value="Transcribed_RNA"/>
</dbReference>
<sequence>MIILFQYITGTWQATTRRQVHTSGLRATVTLEVEVNTQSTNVRI</sequence>